<sequence length="168" mass="18604">MVDSPAELKLTVHTTPHATLLPTTTSAVCLDLPDRCISCRGFDLTRRSSLPVVATSTHISQPAIQPRQHPFFPSPDFLIFVPTTPPPYLPSAPFRPPNFISTTIPIAKHIHFLPTHPLHLKHSKVGSARAQRLRCRSPQLSMDAISATPFQIPHRTSMHNNANDKFAL</sequence>
<organism evidence="1 2">
    <name type="scientific">Melanomma pulvis-pyrius CBS 109.77</name>
    <dbReference type="NCBI Taxonomy" id="1314802"/>
    <lineage>
        <taxon>Eukaryota</taxon>
        <taxon>Fungi</taxon>
        <taxon>Dikarya</taxon>
        <taxon>Ascomycota</taxon>
        <taxon>Pezizomycotina</taxon>
        <taxon>Dothideomycetes</taxon>
        <taxon>Pleosporomycetidae</taxon>
        <taxon>Pleosporales</taxon>
        <taxon>Melanommataceae</taxon>
        <taxon>Melanomma</taxon>
    </lineage>
</organism>
<dbReference type="AlphaFoldDB" id="A0A6A6WVS4"/>
<accession>A0A6A6WVS4</accession>
<gene>
    <name evidence="1" type="ORF">K505DRAFT_329079</name>
</gene>
<dbReference type="EMBL" id="MU002235">
    <property type="protein sequence ID" value="KAF2788226.1"/>
    <property type="molecule type" value="Genomic_DNA"/>
</dbReference>
<reference evidence="1" key="1">
    <citation type="journal article" date="2020" name="Stud. Mycol.">
        <title>101 Dothideomycetes genomes: a test case for predicting lifestyles and emergence of pathogens.</title>
        <authorList>
            <person name="Haridas S."/>
            <person name="Albert R."/>
            <person name="Binder M."/>
            <person name="Bloem J."/>
            <person name="Labutti K."/>
            <person name="Salamov A."/>
            <person name="Andreopoulos B."/>
            <person name="Baker S."/>
            <person name="Barry K."/>
            <person name="Bills G."/>
            <person name="Bluhm B."/>
            <person name="Cannon C."/>
            <person name="Castanera R."/>
            <person name="Culley D."/>
            <person name="Daum C."/>
            <person name="Ezra D."/>
            <person name="Gonzalez J."/>
            <person name="Henrissat B."/>
            <person name="Kuo A."/>
            <person name="Liang C."/>
            <person name="Lipzen A."/>
            <person name="Lutzoni F."/>
            <person name="Magnuson J."/>
            <person name="Mondo S."/>
            <person name="Nolan M."/>
            <person name="Ohm R."/>
            <person name="Pangilinan J."/>
            <person name="Park H.-J."/>
            <person name="Ramirez L."/>
            <person name="Alfaro M."/>
            <person name="Sun H."/>
            <person name="Tritt A."/>
            <person name="Yoshinaga Y."/>
            <person name="Zwiers L.-H."/>
            <person name="Turgeon B."/>
            <person name="Goodwin S."/>
            <person name="Spatafora J."/>
            <person name="Crous P."/>
            <person name="Grigoriev I."/>
        </authorList>
    </citation>
    <scope>NUCLEOTIDE SEQUENCE</scope>
    <source>
        <strain evidence="1">CBS 109.77</strain>
    </source>
</reference>
<proteinExistence type="predicted"/>
<dbReference type="Proteomes" id="UP000799757">
    <property type="component" value="Unassembled WGS sequence"/>
</dbReference>
<name>A0A6A6WVS4_9PLEO</name>
<evidence type="ECO:0000313" key="2">
    <source>
        <dbReference type="Proteomes" id="UP000799757"/>
    </source>
</evidence>
<evidence type="ECO:0000313" key="1">
    <source>
        <dbReference type="EMBL" id="KAF2788226.1"/>
    </source>
</evidence>
<protein>
    <submittedName>
        <fullName evidence="1">Uncharacterized protein</fullName>
    </submittedName>
</protein>
<keyword evidence="2" id="KW-1185">Reference proteome</keyword>